<accession>A0A2G0Q4B7</accession>
<dbReference type="RefSeq" id="WP_257784750.1">
    <property type="nucleotide sequence ID" value="NZ_CAWNQJ010000079.1"/>
</dbReference>
<gene>
    <name evidence="1" type="ORF">Xhom_03125</name>
</gene>
<proteinExistence type="predicted"/>
<keyword evidence="1" id="KW-0012">Acyltransferase</keyword>
<name>A0A2G0Q4B7_XENHO</name>
<reference evidence="1 2" key="1">
    <citation type="journal article" date="2017" name="Nat. Microbiol.">
        <title>Natural product diversity associated with the nematode symbionts Photorhabdus and Xenorhabdus.</title>
        <authorList>
            <person name="Tobias N.J."/>
            <person name="Wolff H."/>
            <person name="Djahanschiri B."/>
            <person name="Grundmann F."/>
            <person name="Kronenwerth M."/>
            <person name="Shi Y.M."/>
            <person name="Simonyi S."/>
            <person name="Grun P."/>
            <person name="Shapiro-Ilan D."/>
            <person name="Pidot S.J."/>
            <person name="Stinear T.P."/>
            <person name="Ebersberger I."/>
            <person name="Bode H.B."/>
        </authorList>
    </citation>
    <scope>NUCLEOTIDE SEQUENCE [LARGE SCALE GENOMIC DNA]</scope>
    <source>
        <strain evidence="1 2">DSM 17903</strain>
    </source>
</reference>
<dbReference type="GO" id="GO:0004315">
    <property type="term" value="F:3-oxoacyl-[acyl-carrier-protein] synthase activity"/>
    <property type="evidence" value="ECO:0007669"/>
    <property type="project" value="UniProtKB-EC"/>
</dbReference>
<keyword evidence="1" id="KW-0808">Transferase</keyword>
<evidence type="ECO:0000313" key="2">
    <source>
        <dbReference type="Proteomes" id="UP000225433"/>
    </source>
</evidence>
<comment type="caution">
    <text evidence="1">The sequence shown here is derived from an EMBL/GenBank/DDBJ whole genome shotgun (WGS) entry which is preliminary data.</text>
</comment>
<dbReference type="AlphaFoldDB" id="A0A2G0Q4B7"/>
<evidence type="ECO:0000313" key="1">
    <source>
        <dbReference type="EMBL" id="PHM54055.1"/>
    </source>
</evidence>
<organism evidence="1 2">
    <name type="scientific">Xenorhabdus hominickii</name>
    <dbReference type="NCBI Taxonomy" id="351679"/>
    <lineage>
        <taxon>Bacteria</taxon>
        <taxon>Pseudomonadati</taxon>
        <taxon>Pseudomonadota</taxon>
        <taxon>Gammaproteobacteria</taxon>
        <taxon>Enterobacterales</taxon>
        <taxon>Morganellaceae</taxon>
        <taxon>Xenorhabdus</taxon>
    </lineage>
</organism>
<protein>
    <submittedName>
        <fullName evidence="1">3-ketoacyl-CoA thiolase</fullName>
        <ecNumber evidence="1">2.3.1.41</ecNumber>
    </submittedName>
</protein>
<sequence>MWDRFGKEINAADKIHHVGHKIGNIITVSVPFDIAHAITKWVS</sequence>
<dbReference type="EMBL" id="NJAI01000005">
    <property type="protein sequence ID" value="PHM54055.1"/>
    <property type="molecule type" value="Genomic_DNA"/>
</dbReference>
<dbReference type="Proteomes" id="UP000225433">
    <property type="component" value="Unassembled WGS sequence"/>
</dbReference>
<dbReference type="EC" id="2.3.1.41" evidence="1"/>